<evidence type="ECO:0000256" key="13">
    <source>
        <dbReference type="PIRNR" id="PIRNR037871"/>
    </source>
</evidence>
<feature type="region of interest" description="Disordered" evidence="15">
    <location>
        <begin position="179"/>
        <end position="198"/>
    </location>
</feature>
<keyword evidence="6" id="KW-0067">ATP-binding</keyword>
<evidence type="ECO:0000256" key="2">
    <source>
        <dbReference type="ARBA" id="ARBA00009597"/>
    </source>
</evidence>
<dbReference type="GO" id="GO:0030674">
    <property type="term" value="F:protein-macromolecule adaptor activity"/>
    <property type="evidence" value="ECO:0007669"/>
    <property type="project" value="EnsemblFungi"/>
</dbReference>
<dbReference type="AlphaFoldDB" id="A0A077WRC9"/>
<dbReference type="GO" id="GO:0030150">
    <property type="term" value="P:protein import into mitochondrial matrix"/>
    <property type="evidence" value="ECO:0007669"/>
    <property type="project" value="EnsemblFungi"/>
</dbReference>
<evidence type="ECO:0000256" key="11">
    <source>
        <dbReference type="ARBA" id="ARBA00023136"/>
    </source>
</evidence>
<evidence type="ECO:0000256" key="9">
    <source>
        <dbReference type="ARBA" id="ARBA00023010"/>
    </source>
</evidence>
<reference evidence="17" key="1">
    <citation type="journal article" date="2014" name="Genome Announc.">
        <title>De novo whole-genome sequence and genome annotation of Lichtheimia ramosa.</title>
        <authorList>
            <person name="Linde J."/>
            <person name="Schwartze V."/>
            <person name="Binder U."/>
            <person name="Lass-Florl C."/>
            <person name="Voigt K."/>
            <person name="Horn F."/>
        </authorList>
    </citation>
    <scope>NUCLEOTIDE SEQUENCE</scope>
    <source>
        <strain evidence="17">JMRC FSU:6197</strain>
    </source>
</reference>
<organism evidence="17">
    <name type="scientific">Lichtheimia ramosa</name>
    <dbReference type="NCBI Taxonomy" id="688394"/>
    <lineage>
        <taxon>Eukaryota</taxon>
        <taxon>Fungi</taxon>
        <taxon>Fungi incertae sedis</taxon>
        <taxon>Mucoromycota</taxon>
        <taxon>Mucoromycotina</taxon>
        <taxon>Mucoromycetes</taxon>
        <taxon>Mucorales</taxon>
        <taxon>Lichtheimiaceae</taxon>
        <taxon>Lichtheimia</taxon>
    </lineage>
</organism>
<keyword evidence="10 13" id="KW-0496">Mitochondrion</keyword>
<dbReference type="GO" id="GO:0031314">
    <property type="term" value="C:extrinsic component of mitochondrial inner membrane"/>
    <property type="evidence" value="ECO:0007669"/>
    <property type="project" value="EnsemblFungi"/>
</dbReference>
<keyword evidence="14" id="KW-0175">Coiled coil</keyword>
<keyword evidence="7 13" id="KW-0653">Protein transport</keyword>
<evidence type="ECO:0000259" key="16">
    <source>
        <dbReference type="SMART" id="SM00978"/>
    </source>
</evidence>
<dbReference type="InterPro" id="IPR039544">
    <property type="entry name" value="Tim44-like"/>
</dbReference>
<dbReference type="SMART" id="SM00978">
    <property type="entry name" value="Tim44"/>
    <property type="match status" value="1"/>
</dbReference>
<proteinExistence type="inferred from homology"/>
<evidence type="ECO:0000256" key="1">
    <source>
        <dbReference type="ARBA" id="ARBA00004637"/>
    </source>
</evidence>
<evidence type="ECO:0000256" key="8">
    <source>
        <dbReference type="ARBA" id="ARBA00022946"/>
    </source>
</evidence>
<dbReference type="GO" id="GO:0001405">
    <property type="term" value="C:PAM complex, Tim23 associated import motor"/>
    <property type="evidence" value="ECO:0007669"/>
    <property type="project" value="EnsemblFungi"/>
</dbReference>
<evidence type="ECO:0000256" key="4">
    <source>
        <dbReference type="ARBA" id="ARBA00022741"/>
    </source>
</evidence>
<keyword evidence="5 13" id="KW-0999">Mitochondrion inner membrane</keyword>
<keyword evidence="3 13" id="KW-0813">Transport</keyword>
<evidence type="ECO:0000256" key="7">
    <source>
        <dbReference type="ARBA" id="ARBA00022927"/>
    </source>
</evidence>
<dbReference type="FunFam" id="3.10.450.240:FF:000002">
    <property type="entry name" value="Mitochondrial import inner membrane translocase subunit TIM44"/>
    <property type="match status" value="1"/>
</dbReference>
<keyword evidence="8" id="KW-0809">Transit peptide</keyword>
<evidence type="ECO:0000256" key="3">
    <source>
        <dbReference type="ARBA" id="ARBA00022448"/>
    </source>
</evidence>
<accession>A0A077WRC9</accession>
<sequence>MSAYRSLLSSSARVRLTPRVAQHTMPVRHYSSPLKVFMDTIRDQMKKNKDLQEGVKSLQDESGKLAESDALRKAKEMYEKAKAQQSEQNVRLREASEKISQAAGKVGESVNKRFKEASETEFAKETSERLKKAAENINKSTEPLRKNEYVGKLGDSFKTVVKDESGRYTGFVDKEARRKMREEAQKADASNPAKRTVAEDPNAGASIVIHKDSKWKESWNKFKEENPVMQGIFRARRNYEESDNLFVSYTRAFTDRVSETFGSIFEESEQAQTVRAFQMIDPSFNMDKFLREARTYIIPEVMEAYLKGDVESLKMWCSEATYNVLTAVIQAQVQQGLISDCRIQDLRDVDLVAAKILENDIPVLVMSFRTQEIMIFRNARTNEIAYGQEDRIEQVTYACVITREPEDLQNPITGGWRIIDMAKHDSRPTW</sequence>
<dbReference type="PIRSF" id="PIRSF037871">
    <property type="entry name" value="TIM44"/>
    <property type="match status" value="1"/>
</dbReference>
<dbReference type="Gene3D" id="3.10.450.240">
    <property type="match status" value="1"/>
</dbReference>
<keyword evidence="11 13" id="KW-0472">Membrane</keyword>
<comment type="similarity">
    <text evidence="2 13">Belongs to the Tim44 family.</text>
</comment>
<feature type="domain" description="Tim44-like" evidence="16">
    <location>
        <begin position="270"/>
        <end position="423"/>
    </location>
</feature>
<keyword evidence="9 13" id="KW-0811">Translocation</keyword>
<dbReference type="PANTHER" id="PTHR10721">
    <property type="entry name" value="MITOCHONDRIAL IMPORT INNER MEMBRANE TRANSLOCASE SUBUNIT TIM44"/>
    <property type="match status" value="1"/>
</dbReference>
<comment type="subcellular location">
    <subcellularLocation>
        <location evidence="1">Mitochondrion inner membrane</location>
        <topology evidence="1">Peripheral membrane protein</topology>
    </subcellularLocation>
</comment>
<feature type="coiled-coil region" evidence="14">
    <location>
        <begin position="41"/>
        <end position="98"/>
    </location>
</feature>
<dbReference type="EMBL" id="LK023335">
    <property type="protein sequence ID" value="CDS09739.1"/>
    <property type="molecule type" value="Genomic_DNA"/>
</dbReference>
<evidence type="ECO:0000256" key="6">
    <source>
        <dbReference type="ARBA" id="ARBA00022840"/>
    </source>
</evidence>
<gene>
    <name evidence="17" type="ORF">LRAMOSA02416</name>
</gene>
<dbReference type="PANTHER" id="PTHR10721:SF1">
    <property type="entry name" value="MITOCHONDRIAL IMPORT INNER MEMBRANE TRANSLOCASE SUBUNIT TIM44"/>
    <property type="match status" value="1"/>
</dbReference>
<dbReference type="GO" id="GO:0005524">
    <property type="term" value="F:ATP binding"/>
    <property type="evidence" value="ECO:0007669"/>
    <property type="project" value="UniProtKB-KW"/>
</dbReference>
<dbReference type="OrthoDB" id="10265990at2759"/>
<dbReference type="Pfam" id="PF04280">
    <property type="entry name" value="Tim44"/>
    <property type="match status" value="1"/>
</dbReference>
<evidence type="ECO:0000256" key="5">
    <source>
        <dbReference type="ARBA" id="ARBA00022792"/>
    </source>
</evidence>
<dbReference type="GO" id="GO:0051087">
    <property type="term" value="F:protein-folding chaperone binding"/>
    <property type="evidence" value="ECO:0007669"/>
    <property type="project" value="EnsemblFungi"/>
</dbReference>
<evidence type="ECO:0000313" key="17">
    <source>
        <dbReference type="EMBL" id="CDS09739.1"/>
    </source>
</evidence>
<evidence type="ECO:0000256" key="15">
    <source>
        <dbReference type="SAM" id="MobiDB-lite"/>
    </source>
</evidence>
<comment type="function">
    <text evidence="13">Essential component of the PAM complex, a complex required for the translocation of transit peptide-containing proteins from the inner membrane into the mitochondrial matrix in an ATP-dependent manner.</text>
</comment>
<dbReference type="InterPro" id="IPR017303">
    <property type="entry name" value="Tim44"/>
</dbReference>
<dbReference type="InterPro" id="IPR032710">
    <property type="entry name" value="NTF2-like_dom_sf"/>
</dbReference>
<protein>
    <recommendedName>
        <fullName evidence="12 13">Mitochondrial import inner membrane translocase subunit TIM44</fullName>
    </recommendedName>
</protein>
<dbReference type="InterPro" id="IPR007379">
    <property type="entry name" value="Tim44-like_dom"/>
</dbReference>
<dbReference type="SUPFAM" id="SSF54427">
    <property type="entry name" value="NTF2-like"/>
    <property type="match status" value="1"/>
</dbReference>
<evidence type="ECO:0000256" key="12">
    <source>
        <dbReference type="ARBA" id="ARBA00074309"/>
    </source>
</evidence>
<evidence type="ECO:0000256" key="10">
    <source>
        <dbReference type="ARBA" id="ARBA00023128"/>
    </source>
</evidence>
<evidence type="ECO:0000256" key="14">
    <source>
        <dbReference type="SAM" id="Coils"/>
    </source>
</evidence>
<keyword evidence="4" id="KW-0547">Nucleotide-binding</keyword>
<name>A0A077WRC9_9FUNG</name>